<dbReference type="Pfam" id="PF12937">
    <property type="entry name" value="F-box-like"/>
    <property type="match status" value="1"/>
</dbReference>
<evidence type="ECO:0000313" key="4">
    <source>
        <dbReference type="Proteomes" id="UP000274822"/>
    </source>
</evidence>
<accession>A0A433Q8Q5</accession>
<organism evidence="3 4">
    <name type="scientific">Jimgerdemannia flammicorona</name>
    <dbReference type="NCBI Taxonomy" id="994334"/>
    <lineage>
        <taxon>Eukaryota</taxon>
        <taxon>Fungi</taxon>
        <taxon>Fungi incertae sedis</taxon>
        <taxon>Mucoromycota</taxon>
        <taxon>Mucoromycotina</taxon>
        <taxon>Endogonomycetes</taxon>
        <taxon>Endogonales</taxon>
        <taxon>Endogonaceae</taxon>
        <taxon>Jimgerdemannia</taxon>
    </lineage>
</organism>
<name>A0A433Q8Q5_9FUNG</name>
<evidence type="ECO:0000313" key="3">
    <source>
        <dbReference type="EMBL" id="RUS26164.1"/>
    </source>
</evidence>
<proteinExistence type="predicted"/>
<feature type="region of interest" description="Disordered" evidence="1">
    <location>
        <begin position="500"/>
        <end position="519"/>
    </location>
</feature>
<gene>
    <name evidence="3" type="ORF">BC938DRAFT_471155</name>
</gene>
<evidence type="ECO:0000259" key="2">
    <source>
        <dbReference type="Pfam" id="PF12937"/>
    </source>
</evidence>
<feature type="compositionally biased region" description="Polar residues" evidence="1">
    <location>
        <begin position="322"/>
        <end position="339"/>
    </location>
</feature>
<dbReference type="AlphaFoldDB" id="A0A433Q8Q5"/>
<feature type="region of interest" description="Disordered" evidence="1">
    <location>
        <begin position="251"/>
        <end position="345"/>
    </location>
</feature>
<reference evidence="3 4" key="1">
    <citation type="journal article" date="2018" name="New Phytol.">
        <title>Phylogenomics of Endogonaceae and evolution of mycorrhizas within Mucoromycota.</title>
        <authorList>
            <person name="Chang Y."/>
            <person name="Desiro A."/>
            <person name="Na H."/>
            <person name="Sandor L."/>
            <person name="Lipzen A."/>
            <person name="Clum A."/>
            <person name="Barry K."/>
            <person name="Grigoriev I.V."/>
            <person name="Martin F.M."/>
            <person name="Stajich J.E."/>
            <person name="Smith M.E."/>
            <person name="Bonito G."/>
            <person name="Spatafora J.W."/>
        </authorList>
    </citation>
    <scope>NUCLEOTIDE SEQUENCE [LARGE SCALE GENOMIC DNA]</scope>
    <source>
        <strain evidence="3 4">AD002</strain>
    </source>
</reference>
<dbReference type="Gene3D" id="1.20.1280.50">
    <property type="match status" value="1"/>
</dbReference>
<feature type="domain" description="F-box" evidence="2">
    <location>
        <begin position="12"/>
        <end position="63"/>
    </location>
</feature>
<keyword evidence="4" id="KW-1185">Reference proteome</keyword>
<sequence length="519" mass="57983">MSALLNSTPTLTTLPHETLLSIFTFVIHSACPAAVLQQQTQLECTCRLFHTLANDPFLWRHVFAASFDLAGYEITHPSHGHTDWRAVTSSRLRLLGALEKMLLPTHMDDAMSGKFHAWLRRLWRWAIENDGHNAAQFERYNVKQAVTEMMQGLVIKIRDLLTSATNRLPSEQELGCIHQGVKVLSMAMSWSPSNTDILPYVLSTGPFFEQLRMFVYNNTLPSAFPSSVAHAIHVYAVMCFVRLQHERPNQRIELPPPIRGSSSMFLQTPRRPWRQHEDSSDSNDSGDEASSSGDEASSSDDETSSSDAEASSSDNEDENAMSDAQESQGVNIEASGTASESDDSVGEELIHVRLPDHVMSPYRTYTGQWAGYYLYQSFRFGNDDDDNMAEDMFDDIMRMNLIFRQPYDSSASSSPADSQRPPMLFHGSGNDGVGAYAIEEGVWGEDGCVAFVKRYAVSVHGQPVWDYRGRMIQAGIAGRWGYNNAAGGGFWIWKVEEPEAVQEGSEVEEPGRVEERSEV</sequence>
<dbReference type="EMBL" id="RBNJ01011115">
    <property type="protein sequence ID" value="RUS26164.1"/>
    <property type="molecule type" value="Genomic_DNA"/>
</dbReference>
<dbReference type="Proteomes" id="UP000274822">
    <property type="component" value="Unassembled WGS sequence"/>
</dbReference>
<dbReference type="SUPFAM" id="SSF81383">
    <property type="entry name" value="F-box domain"/>
    <property type="match status" value="1"/>
</dbReference>
<evidence type="ECO:0000256" key="1">
    <source>
        <dbReference type="SAM" id="MobiDB-lite"/>
    </source>
</evidence>
<feature type="compositionally biased region" description="Basic and acidic residues" evidence="1">
    <location>
        <begin position="509"/>
        <end position="519"/>
    </location>
</feature>
<dbReference type="InterPro" id="IPR036047">
    <property type="entry name" value="F-box-like_dom_sf"/>
</dbReference>
<protein>
    <recommendedName>
        <fullName evidence="2">F-box domain-containing protein</fullName>
    </recommendedName>
</protein>
<comment type="caution">
    <text evidence="3">The sequence shown here is derived from an EMBL/GenBank/DDBJ whole genome shotgun (WGS) entry which is preliminary data.</text>
</comment>
<dbReference type="InterPro" id="IPR001810">
    <property type="entry name" value="F-box_dom"/>
</dbReference>